<feature type="non-terminal residue" evidence="3">
    <location>
        <position position="1"/>
    </location>
</feature>
<accession>X1BC28</accession>
<organism evidence="3">
    <name type="scientific">marine sediment metagenome</name>
    <dbReference type="NCBI Taxonomy" id="412755"/>
    <lineage>
        <taxon>unclassified sequences</taxon>
        <taxon>metagenomes</taxon>
        <taxon>ecological metagenomes</taxon>
    </lineage>
</organism>
<dbReference type="EMBL" id="BART01001471">
    <property type="protein sequence ID" value="GAG69521.1"/>
    <property type="molecule type" value="Genomic_DNA"/>
</dbReference>
<comment type="caution">
    <text evidence="3">The sequence shown here is derived from an EMBL/GenBank/DDBJ whole genome shotgun (WGS) entry which is preliminary data.</text>
</comment>
<evidence type="ECO:0000256" key="1">
    <source>
        <dbReference type="ARBA" id="ARBA00022741"/>
    </source>
</evidence>
<dbReference type="GO" id="GO:0005525">
    <property type="term" value="F:GTP binding"/>
    <property type="evidence" value="ECO:0007669"/>
    <property type="project" value="UniProtKB-KW"/>
</dbReference>
<dbReference type="AlphaFoldDB" id="X1BC28"/>
<reference evidence="3" key="1">
    <citation type="journal article" date="2014" name="Front. Microbiol.">
        <title>High frequency of phylogenetically diverse reductive dehalogenase-homologous genes in deep subseafloor sedimentary metagenomes.</title>
        <authorList>
            <person name="Kawai M."/>
            <person name="Futagami T."/>
            <person name="Toyoda A."/>
            <person name="Takaki Y."/>
            <person name="Nishi S."/>
            <person name="Hori S."/>
            <person name="Arai W."/>
            <person name="Tsubouchi T."/>
            <person name="Morono Y."/>
            <person name="Uchiyama I."/>
            <person name="Ito T."/>
            <person name="Fujiyama A."/>
            <person name="Inagaki F."/>
            <person name="Takami H."/>
        </authorList>
    </citation>
    <scope>NUCLEOTIDE SEQUENCE</scope>
    <source>
        <strain evidence="3">Expedition CK06-06</strain>
    </source>
</reference>
<proteinExistence type="predicted"/>
<evidence type="ECO:0008006" key="4">
    <source>
        <dbReference type="Google" id="ProtNLM"/>
    </source>
</evidence>
<dbReference type="Gene3D" id="3.30.1330.20">
    <property type="entry name" value="Tubulin/FtsZ, C-terminal domain"/>
    <property type="match status" value="1"/>
</dbReference>
<sequence length="58" mass="6612">GAVINKGLNDEVKVTVIATGFETLEKIKEEPTLEEIDFDKDKISYNDLDIPTFLREKK</sequence>
<keyword evidence="2" id="KW-0342">GTP-binding</keyword>
<evidence type="ECO:0000256" key="2">
    <source>
        <dbReference type="ARBA" id="ARBA00023134"/>
    </source>
</evidence>
<evidence type="ECO:0000313" key="3">
    <source>
        <dbReference type="EMBL" id="GAG69521.1"/>
    </source>
</evidence>
<name>X1BC28_9ZZZZ</name>
<gene>
    <name evidence="3" type="ORF">S01H4_05170</name>
</gene>
<protein>
    <recommendedName>
        <fullName evidence="4">Cell division protein FtsZ C-terminal domain-containing protein</fullName>
    </recommendedName>
</protein>
<dbReference type="InterPro" id="IPR037103">
    <property type="entry name" value="Tubulin/FtsZ-like_C"/>
</dbReference>
<keyword evidence="1" id="KW-0547">Nucleotide-binding</keyword>